<name>A0A4V3GY90_9FIRM</name>
<keyword evidence="3 5" id="KW-1133">Transmembrane helix</keyword>
<feature type="domain" description="O-antigen ligase-related" evidence="6">
    <location>
        <begin position="233"/>
        <end position="389"/>
    </location>
</feature>
<proteinExistence type="predicted"/>
<dbReference type="PANTHER" id="PTHR37422">
    <property type="entry name" value="TEICHURONIC ACID BIOSYNTHESIS PROTEIN TUAE"/>
    <property type="match status" value="1"/>
</dbReference>
<protein>
    <submittedName>
        <fullName evidence="7">Putative inorganic carbon (HCO3(-)) transporter</fullName>
    </submittedName>
</protein>
<keyword evidence="4 5" id="KW-0472">Membrane</keyword>
<feature type="transmembrane region" description="Helical" evidence="5">
    <location>
        <begin position="92"/>
        <end position="112"/>
    </location>
</feature>
<keyword evidence="8" id="KW-1185">Reference proteome</keyword>
<dbReference type="Proteomes" id="UP000295832">
    <property type="component" value="Unassembled WGS sequence"/>
</dbReference>
<dbReference type="Pfam" id="PF04932">
    <property type="entry name" value="Wzy_C"/>
    <property type="match status" value="1"/>
</dbReference>
<evidence type="ECO:0000256" key="5">
    <source>
        <dbReference type="SAM" id="Phobius"/>
    </source>
</evidence>
<reference evidence="7 8" key="1">
    <citation type="submission" date="2019-03" db="EMBL/GenBank/DDBJ databases">
        <title>Subsurface microbial communities from deep shales in Ohio and West Virginia, USA.</title>
        <authorList>
            <person name="Wrighton K."/>
        </authorList>
    </citation>
    <scope>NUCLEOTIDE SEQUENCE [LARGE SCALE GENOMIC DNA]</scope>
    <source>
        <strain evidence="7 8">MSL 6dP</strain>
    </source>
</reference>
<evidence type="ECO:0000256" key="2">
    <source>
        <dbReference type="ARBA" id="ARBA00022692"/>
    </source>
</evidence>
<dbReference type="RefSeq" id="WP_134117192.1">
    <property type="nucleotide sequence ID" value="NZ_SOEG01000017.1"/>
</dbReference>
<evidence type="ECO:0000259" key="6">
    <source>
        <dbReference type="Pfam" id="PF04932"/>
    </source>
</evidence>
<accession>A0A4V3GY90</accession>
<feature type="transmembrane region" description="Helical" evidence="5">
    <location>
        <begin position="12"/>
        <end position="32"/>
    </location>
</feature>
<comment type="caution">
    <text evidence="7">The sequence shown here is derived from an EMBL/GenBank/DDBJ whole genome shotgun (WGS) entry which is preliminary data.</text>
</comment>
<feature type="transmembrane region" description="Helical" evidence="5">
    <location>
        <begin position="373"/>
        <end position="397"/>
    </location>
</feature>
<dbReference type="AlphaFoldDB" id="A0A4V3GY90"/>
<dbReference type="GO" id="GO:0016020">
    <property type="term" value="C:membrane"/>
    <property type="evidence" value="ECO:0007669"/>
    <property type="project" value="UniProtKB-SubCell"/>
</dbReference>
<organism evidence="7 8">
    <name type="scientific">Orenia marismortui</name>
    <dbReference type="NCBI Taxonomy" id="46469"/>
    <lineage>
        <taxon>Bacteria</taxon>
        <taxon>Bacillati</taxon>
        <taxon>Bacillota</taxon>
        <taxon>Clostridia</taxon>
        <taxon>Halanaerobiales</taxon>
        <taxon>Halobacteroidaceae</taxon>
        <taxon>Orenia</taxon>
    </lineage>
</organism>
<dbReference type="InterPro" id="IPR007016">
    <property type="entry name" value="O-antigen_ligase-rel_domated"/>
</dbReference>
<sequence length="456" mass="51960">MLLNNFEEKLDLVNLGLFILAIAAVPLIYLSYTITSFDFAFYELDGEAVMHIFKDTVSKPKIYTLLIIEVIMLLNIYLKIKLNKFQVKWRSVYLSLSIFLSLIFVSVLLSPYKITAIYGKSLRSEGFLAWLAYVLIFFLAINVVDSKKKIKKVTEYLLASATIVSIYGILQYYGVDPLTDPRQIKHGFRAFATFGNPDFAGSYIAMLFPFSFILYFYAKNKNEVLILGAITTLFYGMLIATGTRSAYLGVIVVAILILYLIFGEIAIKKKRLFYLLILLICVTFIFNITHDSYFSKRLLSIFSDGITLIKGSKNEVDKVGSLRMFIYKTSIPLLAKNPLFGSGPDTFHLVYPLEKYSKYVGKNQVLDKAHCEYLQIAITMGIPALLAYLWFLSKVLIINFRVVIKRDKYQLAFLVAIVSYLIQATFNISVVSVAPVFWAIMGLSISQSRYLRKRDN</sequence>
<dbReference type="EMBL" id="SOEG01000017">
    <property type="protein sequence ID" value="TDX50931.1"/>
    <property type="molecule type" value="Genomic_DNA"/>
</dbReference>
<feature type="transmembrane region" description="Helical" evidence="5">
    <location>
        <begin position="272"/>
        <end position="290"/>
    </location>
</feature>
<feature type="transmembrane region" description="Helical" evidence="5">
    <location>
        <begin position="199"/>
        <end position="217"/>
    </location>
</feature>
<dbReference type="InterPro" id="IPR051533">
    <property type="entry name" value="WaaL-like"/>
</dbReference>
<evidence type="ECO:0000313" key="8">
    <source>
        <dbReference type="Proteomes" id="UP000295832"/>
    </source>
</evidence>
<dbReference type="PANTHER" id="PTHR37422:SF13">
    <property type="entry name" value="LIPOPOLYSACCHARIDE BIOSYNTHESIS PROTEIN PA4999-RELATED"/>
    <property type="match status" value="1"/>
</dbReference>
<comment type="subcellular location">
    <subcellularLocation>
        <location evidence="1">Membrane</location>
        <topology evidence="1">Multi-pass membrane protein</topology>
    </subcellularLocation>
</comment>
<evidence type="ECO:0000256" key="4">
    <source>
        <dbReference type="ARBA" id="ARBA00023136"/>
    </source>
</evidence>
<feature type="transmembrane region" description="Helical" evidence="5">
    <location>
        <begin position="127"/>
        <end position="144"/>
    </location>
</feature>
<feature type="transmembrane region" description="Helical" evidence="5">
    <location>
        <begin position="246"/>
        <end position="265"/>
    </location>
</feature>
<evidence type="ECO:0000256" key="3">
    <source>
        <dbReference type="ARBA" id="ARBA00022989"/>
    </source>
</evidence>
<feature type="transmembrane region" description="Helical" evidence="5">
    <location>
        <begin position="156"/>
        <end position="175"/>
    </location>
</feature>
<gene>
    <name evidence="7" type="ORF">C7959_1178</name>
</gene>
<keyword evidence="2 5" id="KW-0812">Transmembrane</keyword>
<evidence type="ECO:0000313" key="7">
    <source>
        <dbReference type="EMBL" id="TDX50931.1"/>
    </source>
</evidence>
<evidence type="ECO:0000256" key="1">
    <source>
        <dbReference type="ARBA" id="ARBA00004141"/>
    </source>
</evidence>
<feature type="transmembrane region" description="Helical" evidence="5">
    <location>
        <begin position="409"/>
        <end position="426"/>
    </location>
</feature>
<dbReference type="STRING" id="926561.GCA_000379025_02149"/>
<feature type="transmembrane region" description="Helical" evidence="5">
    <location>
        <begin position="62"/>
        <end position="80"/>
    </location>
</feature>
<feature type="transmembrane region" description="Helical" evidence="5">
    <location>
        <begin position="224"/>
        <end position="240"/>
    </location>
</feature>